<dbReference type="Proteomes" id="UP000193411">
    <property type="component" value="Unassembled WGS sequence"/>
</dbReference>
<feature type="region of interest" description="Disordered" evidence="1">
    <location>
        <begin position="393"/>
        <end position="414"/>
    </location>
</feature>
<organism evidence="2 3">
    <name type="scientific">Catenaria anguillulae PL171</name>
    <dbReference type="NCBI Taxonomy" id="765915"/>
    <lineage>
        <taxon>Eukaryota</taxon>
        <taxon>Fungi</taxon>
        <taxon>Fungi incertae sedis</taxon>
        <taxon>Blastocladiomycota</taxon>
        <taxon>Blastocladiomycetes</taxon>
        <taxon>Blastocladiales</taxon>
        <taxon>Catenariaceae</taxon>
        <taxon>Catenaria</taxon>
    </lineage>
</organism>
<dbReference type="EMBL" id="MCFL01000015">
    <property type="protein sequence ID" value="ORZ36856.1"/>
    <property type="molecule type" value="Genomic_DNA"/>
</dbReference>
<sequence>MLARTLSAATSRAHCGLAAVVSRTAARSLATATSATTTSPATPTPAPAAAAATQDAASAPASAIDSTAEPADVAPPKPKASIPTYASARLDMVNALKALPKLPSSSILMRFLVAARHSPVERSLDEIEDLLRKWRAARLPVPMAATHHATLLAVEQGNPFRAVGWLGNPVDLGLSPSRKDLQVVLDALLVAVRNGQFTGKVRGERHLTFRVALGVLGLYPVYGLGKPGKDAYEAVIHTCLSQGTPGGVNAAWHLLSEIADLPHKQTVATELARLQFHQGTYTTNYLPNQPDLLAGLAAFERAVQLERPGGNSSAKRTFQPMTNYVAVAAINKLKAEVIGSKDVAVRNRSKKAFEQSWKNRGIAFHADLLTKFIQEKQLRAEIEKQAAEREAKKVQAQALPQSQPKAQTQAAVKV</sequence>
<proteinExistence type="predicted"/>
<feature type="compositionally biased region" description="Polar residues" evidence="1">
    <location>
        <begin position="398"/>
        <end position="414"/>
    </location>
</feature>
<reference evidence="2 3" key="1">
    <citation type="submission" date="2016-07" db="EMBL/GenBank/DDBJ databases">
        <title>Pervasive Adenine N6-methylation of Active Genes in Fungi.</title>
        <authorList>
            <consortium name="DOE Joint Genome Institute"/>
            <person name="Mondo S.J."/>
            <person name="Dannebaum R.O."/>
            <person name="Kuo R.C."/>
            <person name="Labutti K."/>
            <person name="Haridas S."/>
            <person name="Kuo A."/>
            <person name="Salamov A."/>
            <person name="Ahrendt S.R."/>
            <person name="Lipzen A."/>
            <person name="Sullivan W."/>
            <person name="Andreopoulos W.B."/>
            <person name="Clum A."/>
            <person name="Lindquist E."/>
            <person name="Daum C."/>
            <person name="Ramamoorthy G.K."/>
            <person name="Gryganskyi A."/>
            <person name="Culley D."/>
            <person name="Magnuson J.K."/>
            <person name="James T.Y."/>
            <person name="O'Malley M.A."/>
            <person name="Stajich J.E."/>
            <person name="Spatafora J.W."/>
            <person name="Visel A."/>
            <person name="Grigoriev I.V."/>
        </authorList>
    </citation>
    <scope>NUCLEOTIDE SEQUENCE [LARGE SCALE GENOMIC DNA]</scope>
    <source>
        <strain evidence="2 3">PL171</strain>
    </source>
</reference>
<evidence type="ECO:0000313" key="2">
    <source>
        <dbReference type="EMBL" id="ORZ36856.1"/>
    </source>
</evidence>
<dbReference type="AlphaFoldDB" id="A0A1Y2HQH4"/>
<name>A0A1Y2HQH4_9FUNG</name>
<accession>A0A1Y2HQH4</accession>
<evidence type="ECO:0000313" key="3">
    <source>
        <dbReference type="Proteomes" id="UP000193411"/>
    </source>
</evidence>
<keyword evidence="3" id="KW-1185">Reference proteome</keyword>
<dbReference type="OrthoDB" id="5599013at2759"/>
<feature type="compositionally biased region" description="Low complexity" evidence="1">
    <location>
        <begin position="32"/>
        <end position="68"/>
    </location>
</feature>
<gene>
    <name evidence="2" type="ORF">BCR44DRAFT_36381</name>
</gene>
<protein>
    <submittedName>
        <fullName evidence="2">Uncharacterized protein</fullName>
    </submittedName>
</protein>
<evidence type="ECO:0000256" key="1">
    <source>
        <dbReference type="SAM" id="MobiDB-lite"/>
    </source>
</evidence>
<feature type="region of interest" description="Disordered" evidence="1">
    <location>
        <begin position="32"/>
        <end position="80"/>
    </location>
</feature>
<comment type="caution">
    <text evidence="2">The sequence shown here is derived from an EMBL/GenBank/DDBJ whole genome shotgun (WGS) entry which is preliminary data.</text>
</comment>